<dbReference type="PROSITE" id="PS01066">
    <property type="entry name" value="UPP_SYNTHASE"/>
    <property type="match status" value="1"/>
</dbReference>
<dbReference type="HAMAP" id="MF_01139">
    <property type="entry name" value="ISPT"/>
    <property type="match status" value="1"/>
</dbReference>
<dbReference type="EC" id="2.5.1.31" evidence="3"/>
<evidence type="ECO:0000256" key="1">
    <source>
        <dbReference type="ARBA" id="ARBA00001946"/>
    </source>
</evidence>
<dbReference type="InterPro" id="IPR036424">
    <property type="entry name" value="UPP_synth-like_sf"/>
</dbReference>
<name>A0A3B0QRS8_9ZZZZ</name>
<dbReference type="SUPFAM" id="SSF64005">
    <property type="entry name" value="Undecaprenyl diphosphate synthase"/>
    <property type="match status" value="1"/>
</dbReference>
<sequence length="256" mass="28766">MAVGFTRVDGDFMEGIAAEKLPCHIAIIMDGNGRWAESRRLGRIRGHRRGVEAAREVVRVCSELGIGVLTLYTFSRENWSRPKKEVDMLMGFLESHLKSEASMMMEKGIRFRAVGNINELPESVVKVVRNLEAQTAANTGMLLQLALSYSAREEITEACKAIAQRVKDGELDPGEISEQTIEAALYTSGTPDPDLLIRTSGEIRLSNFLLWQVAYTELYVTDVLWPDFNREHLLEAIRSYQGRERRFGLTTEQVAG</sequence>
<dbReference type="InterPro" id="IPR018520">
    <property type="entry name" value="UPP_synth-like_CS"/>
</dbReference>
<accession>A0A3B0QRS8</accession>
<protein>
    <submittedName>
        <fullName evidence="3">Undecaprenyl diphosphate synthase</fullName>
        <ecNumber evidence="3">2.5.1.31</ecNumber>
    </submittedName>
</protein>
<reference evidence="3" key="1">
    <citation type="submission" date="2018-06" db="EMBL/GenBank/DDBJ databases">
        <authorList>
            <person name="Zhirakovskaya E."/>
        </authorList>
    </citation>
    <scope>NUCLEOTIDE SEQUENCE</scope>
</reference>
<dbReference type="AlphaFoldDB" id="A0A3B0QRS8"/>
<dbReference type="PANTHER" id="PTHR10291:SF0">
    <property type="entry name" value="DEHYDRODOLICHYL DIPHOSPHATE SYNTHASE 2"/>
    <property type="match status" value="1"/>
</dbReference>
<dbReference type="InterPro" id="IPR001441">
    <property type="entry name" value="UPP_synth-like"/>
</dbReference>
<evidence type="ECO:0000256" key="2">
    <source>
        <dbReference type="ARBA" id="ARBA00022679"/>
    </source>
</evidence>
<dbReference type="Pfam" id="PF01255">
    <property type="entry name" value="Prenyltransf"/>
    <property type="match status" value="1"/>
</dbReference>
<proteinExistence type="inferred from homology"/>
<dbReference type="NCBIfam" id="NF011405">
    <property type="entry name" value="PRK14830.1"/>
    <property type="match status" value="1"/>
</dbReference>
<dbReference type="GO" id="GO:0008834">
    <property type="term" value="F:ditrans,polycis-undecaprenyl-diphosphate synthase [(2E,6E)-farnesyl-diphosphate specific] activity"/>
    <property type="evidence" value="ECO:0007669"/>
    <property type="project" value="UniProtKB-EC"/>
</dbReference>
<comment type="cofactor">
    <cofactor evidence="1">
        <name>Mg(2+)</name>
        <dbReference type="ChEBI" id="CHEBI:18420"/>
    </cofactor>
</comment>
<gene>
    <name evidence="3" type="ORF">MNBD_DELTA01-1046</name>
</gene>
<dbReference type="NCBIfam" id="TIGR00055">
    <property type="entry name" value="uppS"/>
    <property type="match status" value="1"/>
</dbReference>
<dbReference type="EMBL" id="UOEA01000067">
    <property type="protein sequence ID" value="VAV84404.1"/>
    <property type="molecule type" value="Genomic_DNA"/>
</dbReference>
<keyword evidence="2 3" id="KW-0808">Transferase</keyword>
<evidence type="ECO:0000313" key="3">
    <source>
        <dbReference type="EMBL" id="VAV84404.1"/>
    </source>
</evidence>
<dbReference type="CDD" id="cd00475">
    <property type="entry name" value="Cis_IPPS"/>
    <property type="match status" value="1"/>
</dbReference>
<dbReference type="PANTHER" id="PTHR10291">
    <property type="entry name" value="DEHYDRODOLICHYL DIPHOSPHATE SYNTHASE FAMILY MEMBER"/>
    <property type="match status" value="1"/>
</dbReference>
<dbReference type="Gene3D" id="3.40.1180.10">
    <property type="entry name" value="Decaprenyl diphosphate synthase-like"/>
    <property type="match status" value="1"/>
</dbReference>
<organism evidence="3">
    <name type="scientific">hydrothermal vent metagenome</name>
    <dbReference type="NCBI Taxonomy" id="652676"/>
    <lineage>
        <taxon>unclassified sequences</taxon>
        <taxon>metagenomes</taxon>
        <taxon>ecological metagenomes</taxon>
    </lineage>
</organism>
<dbReference type="GO" id="GO:0016094">
    <property type="term" value="P:polyprenol biosynthetic process"/>
    <property type="evidence" value="ECO:0007669"/>
    <property type="project" value="TreeGrafter"/>
</dbReference>
<dbReference type="FunFam" id="3.40.1180.10:FF:000001">
    <property type="entry name" value="(2E,6E)-farnesyl-diphosphate-specific ditrans,polycis-undecaprenyl-diphosphate synthase"/>
    <property type="match status" value="1"/>
</dbReference>